<evidence type="ECO:0000256" key="2">
    <source>
        <dbReference type="ARBA" id="ARBA00007699"/>
    </source>
</evidence>
<dbReference type="AlphaFoldDB" id="A0A1B0DMU0"/>
<keyword evidence="8" id="KW-1185">Reference proteome</keyword>
<dbReference type="GO" id="GO:0042254">
    <property type="term" value="P:ribosome biogenesis"/>
    <property type="evidence" value="ECO:0007669"/>
    <property type="project" value="UniProtKB-UniRule"/>
</dbReference>
<keyword evidence="3" id="KW-0690">Ribosome biogenesis</keyword>
<dbReference type="VEuPathDB" id="VectorBase:PPAPM1_004108"/>
<dbReference type="GO" id="GO:0005525">
    <property type="term" value="F:GTP binding"/>
    <property type="evidence" value="ECO:0007669"/>
    <property type="project" value="UniProtKB-KW"/>
</dbReference>
<dbReference type="PRINTS" id="PR00326">
    <property type="entry name" value="GTP1OBG"/>
</dbReference>
<evidence type="ECO:0008006" key="9">
    <source>
        <dbReference type="Google" id="ProtNLM"/>
    </source>
</evidence>
<evidence type="ECO:0000313" key="7">
    <source>
        <dbReference type="EnsemblMetazoa" id="PPAI009682-PA"/>
    </source>
</evidence>
<dbReference type="InterPro" id="IPR036726">
    <property type="entry name" value="GTP1_OBG_dom_sf"/>
</dbReference>
<dbReference type="Pfam" id="PF01926">
    <property type="entry name" value="MMR_HSR1"/>
    <property type="match status" value="1"/>
</dbReference>
<dbReference type="EnsemblMetazoa" id="PPAI009682-RA">
    <property type="protein sequence ID" value="PPAI009682-PA"/>
    <property type="gene ID" value="PPAI009682"/>
</dbReference>
<dbReference type="GO" id="GO:0005730">
    <property type="term" value="C:nucleolus"/>
    <property type="evidence" value="ECO:0007669"/>
    <property type="project" value="UniProtKB-SubCell"/>
</dbReference>
<accession>A0A1B0DMU0</accession>
<reference evidence="7" key="1">
    <citation type="submission" date="2022-08" db="UniProtKB">
        <authorList>
            <consortium name="EnsemblMetazoa"/>
        </authorList>
    </citation>
    <scope>IDENTIFICATION</scope>
    <source>
        <strain evidence="7">Israel</strain>
    </source>
</reference>
<evidence type="ECO:0000313" key="8">
    <source>
        <dbReference type="Proteomes" id="UP000092462"/>
    </source>
</evidence>
<keyword evidence="4" id="KW-0547">Nucleotide-binding</keyword>
<evidence type="ECO:0000256" key="4">
    <source>
        <dbReference type="ARBA" id="ARBA00022741"/>
    </source>
</evidence>
<comment type="subcellular location">
    <subcellularLocation>
        <location evidence="1">Nucleus</location>
        <location evidence="1">Nucleolus</location>
    </subcellularLocation>
</comment>
<sequence>MVFLTRKLLFPAGKSVRKHLRSHFLDSLRLTVTGGHGGSGFPKIGGVGGQGGCVYFVAKEGCSLKRVSKDYSTKRVKAAPGEDSSKIRLLGRRGKDEQVTVPVGITVIDDTGRTIGELNEDGKTFKAAGGGPGGCSGNSFIGQPGQSRTLTLDLKLIADAGLVGFPNAGKSTFLKAISKASPKIASYPFTTIKPQLGIVDYTDFRQISVADLPGLIEGAHANIGMGHKFLKHVERTRILILIVDIFGFQLSPQHMRRNCLENVYALNRELELYDSTLLDKPSILLVNKTDLDGATQEFDRIKSQLHRLEQGLEGCPEEIRPEKLIEFERILPISARERIGIEKVTSAIREVLDEAAEENLKEPDVEILARKNREFGPKVV</sequence>
<dbReference type="PIRSF" id="PIRSF002401">
    <property type="entry name" value="GTP_bd_Obg/CgtA"/>
    <property type="match status" value="1"/>
</dbReference>
<dbReference type="Pfam" id="PF01018">
    <property type="entry name" value="GTP1_OBG"/>
    <property type="match status" value="1"/>
</dbReference>
<evidence type="ECO:0000256" key="3">
    <source>
        <dbReference type="ARBA" id="ARBA00022517"/>
    </source>
</evidence>
<dbReference type="Gene3D" id="2.70.210.12">
    <property type="entry name" value="GTP1/OBG domain"/>
    <property type="match status" value="1"/>
</dbReference>
<dbReference type="Gene3D" id="3.40.50.300">
    <property type="entry name" value="P-loop containing nucleotide triphosphate hydrolases"/>
    <property type="match status" value="1"/>
</dbReference>
<dbReference type="InterPro" id="IPR031167">
    <property type="entry name" value="G_OBG"/>
</dbReference>
<evidence type="ECO:0000256" key="1">
    <source>
        <dbReference type="ARBA" id="ARBA00004604"/>
    </source>
</evidence>
<dbReference type="SUPFAM" id="SSF52540">
    <property type="entry name" value="P-loop containing nucleoside triphosphate hydrolases"/>
    <property type="match status" value="1"/>
</dbReference>
<dbReference type="GO" id="GO:0005739">
    <property type="term" value="C:mitochondrion"/>
    <property type="evidence" value="ECO:0007669"/>
    <property type="project" value="TreeGrafter"/>
</dbReference>
<dbReference type="PROSITE" id="PS51710">
    <property type="entry name" value="G_OBG"/>
    <property type="match status" value="1"/>
</dbReference>
<dbReference type="PROSITE" id="PS51883">
    <property type="entry name" value="OBG"/>
    <property type="match status" value="1"/>
</dbReference>
<dbReference type="InterPro" id="IPR006073">
    <property type="entry name" value="GTP-bd"/>
</dbReference>
<dbReference type="SUPFAM" id="SSF82051">
    <property type="entry name" value="Obg GTP-binding protein N-terminal domain"/>
    <property type="match status" value="1"/>
</dbReference>
<dbReference type="PANTHER" id="PTHR11702">
    <property type="entry name" value="DEVELOPMENTALLY REGULATED GTP-BINDING PROTEIN-RELATED"/>
    <property type="match status" value="1"/>
</dbReference>
<dbReference type="InterPro" id="IPR006169">
    <property type="entry name" value="GTP1_OBG_dom"/>
</dbReference>
<dbReference type="EMBL" id="AJVK01007139">
    <property type="status" value="NOT_ANNOTATED_CDS"/>
    <property type="molecule type" value="Genomic_DNA"/>
</dbReference>
<keyword evidence="5" id="KW-0342">GTP-binding</keyword>
<dbReference type="GO" id="GO:0003924">
    <property type="term" value="F:GTPase activity"/>
    <property type="evidence" value="ECO:0007669"/>
    <property type="project" value="InterPro"/>
</dbReference>
<proteinExistence type="inferred from homology"/>
<dbReference type="InterPro" id="IPR027417">
    <property type="entry name" value="P-loop_NTPase"/>
</dbReference>
<dbReference type="GO" id="GO:0000287">
    <property type="term" value="F:magnesium ion binding"/>
    <property type="evidence" value="ECO:0007669"/>
    <property type="project" value="InterPro"/>
</dbReference>
<evidence type="ECO:0000256" key="5">
    <source>
        <dbReference type="ARBA" id="ARBA00023134"/>
    </source>
</evidence>
<keyword evidence="6" id="KW-0539">Nucleus</keyword>
<dbReference type="Proteomes" id="UP000092462">
    <property type="component" value="Unassembled WGS sequence"/>
</dbReference>
<dbReference type="PANTHER" id="PTHR11702:SF43">
    <property type="entry name" value="GTP-BINDING PROTEIN 10"/>
    <property type="match status" value="1"/>
</dbReference>
<dbReference type="InterPro" id="IPR014100">
    <property type="entry name" value="GTP-bd_Obg/CgtA"/>
</dbReference>
<dbReference type="CDD" id="cd01898">
    <property type="entry name" value="Obg"/>
    <property type="match status" value="1"/>
</dbReference>
<name>A0A1B0DMU0_PHLPP</name>
<comment type="similarity">
    <text evidence="2">Belongs to the TRAFAC class OBG-HflX-like GTPase superfamily. OBG GTPase family.</text>
</comment>
<protein>
    <recommendedName>
        <fullName evidence="9">OBG-type G domain-containing protein</fullName>
    </recommendedName>
</protein>
<evidence type="ECO:0000256" key="6">
    <source>
        <dbReference type="ARBA" id="ARBA00023242"/>
    </source>
</evidence>
<organism evidence="7 8">
    <name type="scientific">Phlebotomus papatasi</name>
    <name type="common">Sandfly</name>
    <dbReference type="NCBI Taxonomy" id="29031"/>
    <lineage>
        <taxon>Eukaryota</taxon>
        <taxon>Metazoa</taxon>
        <taxon>Ecdysozoa</taxon>
        <taxon>Arthropoda</taxon>
        <taxon>Hexapoda</taxon>
        <taxon>Insecta</taxon>
        <taxon>Pterygota</taxon>
        <taxon>Neoptera</taxon>
        <taxon>Endopterygota</taxon>
        <taxon>Diptera</taxon>
        <taxon>Nematocera</taxon>
        <taxon>Psychodoidea</taxon>
        <taxon>Psychodidae</taxon>
        <taxon>Phlebotomus</taxon>
        <taxon>Phlebotomus</taxon>
    </lineage>
</organism>
<dbReference type="InterPro" id="IPR045086">
    <property type="entry name" value="OBG_GTPase"/>
</dbReference>
<dbReference type="VEuPathDB" id="VectorBase:PPAI009682"/>